<organism evidence="3 4">
    <name type="scientific">Neonectria punicea</name>
    <dbReference type="NCBI Taxonomy" id="979145"/>
    <lineage>
        <taxon>Eukaryota</taxon>
        <taxon>Fungi</taxon>
        <taxon>Dikarya</taxon>
        <taxon>Ascomycota</taxon>
        <taxon>Pezizomycotina</taxon>
        <taxon>Sordariomycetes</taxon>
        <taxon>Hypocreomycetidae</taxon>
        <taxon>Hypocreales</taxon>
        <taxon>Nectriaceae</taxon>
        <taxon>Neonectria</taxon>
    </lineage>
</organism>
<dbReference type="EMBL" id="JAZAVJ010000131">
    <property type="protein sequence ID" value="KAK7413365.1"/>
    <property type="molecule type" value="Genomic_DNA"/>
</dbReference>
<accession>A0ABR1GX04</accession>
<sequence length="187" mass="20464">MVLAVAVGQAVGPEAGAGTGFGISIVATAVAILLSKTPDTGAPRFWGKNPWLTKVWLGNQLRRDLNVVIATGKNWHISVVWPIVLRYVSALILAMVVSFAYPAFSAKSQDQLHIFAFTVAHCVMAIIGLGFIVPRWFDVFVPADKLQLSKTFYAPQVSLAPLAAHEGQEVEEQRVMEEHEVEPDREK</sequence>
<protein>
    <submittedName>
        <fullName evidence="3">Uncharacterized protein</fullName>
    </submittedName>
</protein>
<feature type="region of interest" description="Disordered" evidence="1">
    <location>
        <begin position="168"/>
        <end position="187"/>
    </location>
</feature>
<evidence type="ECO:0000256" key="2">
    <source>
        <dbReference type="SAM" id="Phobius"/>
    </source>
</evidence>
<feature type="transmembrane region" description="Helical" evidence="2">
    <location>
        <begin position="83"/>
        <end position="102"/>
    </location>
</feature>
<dbReference type="Proteomes" id="UP001498476">
    <property type="component" value="Unassembled WGS sequence"/>
</dbReference>
<proteinExistence type="predicted"/>
<evidence type="ECO:0000256" key="1">
    <source>
        <dbReference type="SAM" id="MobiDB-lite"/>
    </source>
</evidence>
<feature type="transmembrane region" description="Helical" evidence="2">
    <location>
        <begin position="15"/>
        <end position="34"/>
    </location>
</feature>
<keyword evidence="4" id="KW-1185">Reference proteome</keyword>
<comment type="caution">
    <text evidence="3">The sequence shown here is derived from an EMBL/GenBank/DDBJ whole genome shotgun (WGS) entry which is preliminary data.</text>
</comment>
<keyword evidence="2" id="KW-0472">Membrane</keyword>
<reference evidence="3 4" key="1">
    <citation type="journal article" date="2025" name="Microbiol. Resour. Announc.">
        <title>Draft genome sequences for Neonectria magnoliae and Neonectria punicea, canker pathogens of Liriodendron tulipifera and Acer saccharum in West Virginia.</title>
        <authorList>
            <person name="Petronek H.M."/>
            <person name="Kasson M.T."/>
            <person name="Metheny A.M."/>
            <person name="Stauder C.M."/>
            <person name="Lovett B."/>
            <person name="Lynch S.C."/>
            <person name="Garnas J.R."/>
            <person name="Kasson L.R."/>
            <person name="Stajich J.E."/>
        </authorList>
    </citation>
    <scope>NUCLEOTIDE SEQUENCE [LARGE SCALE GENOMIC DNA]</scope>
    <source>
        <strain evidence="3 4">NRRL 64653</strain>
    </source>
</reference>
<keyword evidence="2" id="KW-1133">Transmembrane helix</keyword>
<evidence type="ECO:0000313" key="3">
    <source>
        <dbReference type="EMBL" id="KAK7413365.1"/>
    </source>
</evidence>
<name>A0ABR1GX04_9HYPO</name>
<gene>
    <name evidence="3" type="ORF">QQX98_007742</name>
</gene>
<feature type="transmembrane region" description="Helical" evidence="2">
    <location>
        <begin position="114"/>
        <end position="137"/>
    </location>
</feature>
<evidence type="ECO:0000313" key="4">
    <source>
        <dbReference type="Proteomes" id="UP001498476"/>
    </source>
</evidence>
<keyword evidence="2" id="KW-0812">Transmembrane</keyword>